<organism evidence="1 2">
    <name type="scientific">Evansella caseinilytica</name>
    <dbReference type="NCBI Taxonomy" id="1503961"/>
    <lineage>
        <taxon>Bacteria</taxon>
        <taxon>Bacillati</taxon>
        <taxon>Bacillota</taxon>
        <taxon>Bacilli</taxon>
        <taxon>Bacillales</taxon>
        <taxon>Bacillaceae</taxon>
        <taxon>Evansella</taxon>
    </lineage>
</organism>
<dbReference type="STRING" id="1503961.SAMN05421736_10316"/>
<dbReference type="Pfam" id="PF10747">
    <property type="entry name" value="SirA"/>
    <property type="match status" value="1"/>
</dbReference>
<dbReference type="InterPro" id="IPR038449">
    <property type="entry name" value="SirA_sf"/>
</dbReference>
<evidence type="ECO:0008006" key="3">
    <source>
        <dbReference type="Google" id="ProtNLM"/>
    </source>
</evidence>
<dbReference type="Gene3D" id="3.30.310.250">
    <property type="entry name" value="Sporulation inhibitor of replication protein SirA"/>
    <property type="match status" value="1"/>
</dbReference>
<dbReference type="AlphaFoldDB" id="A0A1H3LUS7"/>
<dbReference type="InterPro" id="IPR019683">
    <property type="entry name" value="SirA"/>
</dbReference>
<evidence type="ECO:0000313" key="2">
    <source>
        <dbReference type="Proteomes" id="UP000198935"/>
    </source>
</evidence>
<dbReference type="Proteomes" id="UP000198935">
    <property type="component" value="Unassembled WGS sequence"/>
</dbReference>
<dbReference type="EMBL" id="FNPI01000003">
    <property type="protein sequence ID" value="SDY68110.1"/>
    <property type="molecule type" value="Genomic_DNA"/>
</dbReference>
<accession>A0A1H3LUS7</accession>
<sequence length="149" mass="17820">MREYNIYIIKDDVANDYYGLEAKLFQLFEENRRAKGYLKEVTDQQIRFIIKPVAIGSLDKFIRQQLQDVEGYSCMGNKHFIIMDEMNSQSGLYLDREHITLFSEGAYDAEACFFEVLRKFHPYFMAIDFVHKRYGWLRPIKSLEFVQYP</sequence>
<reference evidence="2" key="1">
    <citation type="submission" date="2016-10" db="EMBL/GenBank/DDBJ databases">
        <authorList>
            <person name="Varghese N."/>
            <person name="Submissions S."/>
        </authorList>
    </citation>
    <scope>NUCLEOTIDE SEQUENCE [LARGE SCALE GENOMIC DNA]</scope>
    <source>
        <strain evidence="2">SP</strain>
    </source>
</reference>
<name>A0A1H3LUS7_9BACI</name>
<gene>
    <name evidence="1" type="ORF">SAMN05421736_10316</name>
</gene>
<protein>
    <recommendedName>
        <fullName evidence="3">Sporulation inhibitor of replication protein SirA</fullName>
    </recommendedName>
</protein>
<evidence type="ECO:0000313" key="1">
    <source>
        <dbReference type="EMBL" id="SDY68110.1"/>
    </source>
</evidence>
<proteinExistence type="predicted"/>
<keyword evidence="2" id="KW-1185">Reference proteome</keyword>